<dbReference type="EMBL" id="CAJPEX010000033">
    <property type="protein sequence ID" value="CAG0912623.1"/>
    <property type="molecule type" value="Genomic_DNA"/>
</dbReference>
<dbReference type="PANTHER" id="PTHR10796:SF92">
    <property type="entry name" value="PATCHED-RELATED, ISOFORM A"/>
    <property type="match status" value="1"/>
</dbReference>
<evidence type="ECO:0000256" key="6">
    <source>
        <dbReference type="ARBA" id="ARBA00023180"/>
    </source>
</evidence>
<reference evidence="10" key="1">
    <citation type="submission" date="2020-11" db="EMBL/GenBank/DDBJ databases">
        <authorList>
            <person name="Tran Van P."/>
        </authorList>
    </citation>
    <scope>NUCLEOTIDE SEQUENCE</scope>
</reference>
<accession>A0A7R9BDG9</accession>
<evidence type="ECO:0000256" key="3">
    <source>
        <dbReference type="ARBA" id="ARBA00022692"/>
    </source>
</evidence>
<evidence type="ECO:0000256" key="1">
    <source>
        <dbReference type="ARBA" id="ARBA00004141"/>
    </source>
</evidence>
<feature type="transmembrane region" description="Helical" evidence="8">
    <location>
        <begin position="689"/>
        <end position="709"/>
    </location>
</feature>
<dbReference type="PROSITE" id="PS50156">
    <property type="entry name" value="SSD"/>
    <property type="match status" value="1"/>
</dbReference>
<proteinExistence type="inferred from homology"/>
<evidence type="ECO:0000259" key="9">
    <source>
        <dbReference type="PROSITE" id="PS50156"/>
    </source>
</evidence>
<keyword evidence="3 8" id="KW-0812">Transmembrane</keyword>
<feature type="transmembrane region" description="Helical" evidence="8">
    <location>
        <begin position="464"/>
        <end position="483"/>
    </location>
</feature>
<dbReference type="Proteomes" id="UP000678499">
    <property type="component" value="Unassembled WGS sequence"/>
</dbReference>
<dbReference type="GO" id="GO:0016020">
    <property type="term" value="C:membrane"/>
    <property type="evidence" value="ECO:0007669"/>
    <property type="project" value="UniProtKB-SubCell"/>
</dbReference>
<feature type="transmembrane region" description="Helical" evidence="8">
    <location>
        <begin position="279"/>
        <end position="297"/>
    </location>
</feature>
<evidence type="ECO:0000313" key="11">
    <source>
        <dbReference type="Proteomes" id="UP000678499"/>
    </source>
</evidence>
<name>A0A7R9BDG9_9CRUS</name>
<comment type="similarity">
    <text evidence="2">Belongs to the patched family.</text>
</comment>
<keyword evidence="4 8" id="KW-1133">Transmembrane helix</keyword>
<dbReference type="EMBL" id="OA882070">
    <property type="protein sequence ID" value="CAD7272471.1"/>
    <property type="molecule type" value="Genomic_DNA"/>
</dbReference>
<gene>
    <name evidence="10" type="ORF">NMOB1V02_LOCUS400</name>
</gene>
<keyword evidence="5 8" id="KW-0472">Membrane</keyword>
<evidence type="ECO:0000256" key="7">
    <source>
        <dbReference type="SAM" id="MobiDB-lite"/>
    </source>
</evidence>
<evidence type="ECO:0000256" key="2">
    <source>
        <dbReference type="ARBA" id="ARBA00005585"/>
    </source>
</evidence>
<dbReference type="Gene3D" id="1.20.1640.10">
    <property type="entry name" value="Multidrug efflux transporter AcrB transmembrane domain"/>
    <property type="match status" value="2"/>
</dbReference>
<feature type="transmembrane region" description="Helical" evidence="8">
    <location>
        <begin position="341"/>
        <end position="362"/>
    </location>
</feature>
<evidence type="ECO:0000313" key="10">
    <source>
        <dbReference type="EMBL" id="CAD7272471.1"/>
    </source>
</evidence>
<dbReference type="SUPFAM" id="SSF82866">
    <property type="entry name" value="Multidrug efflux transporter AcrB transmembrane domain"/>
    <property type="match status" value="2"/>
</dbReference>
<sequence>MLELTMPTKCRYSRTILERWLRKTAGKLGFTIGKSPWWCATISLAVFCGFGLGMFSMQSQQSLDDMRFVIGGPMSETVSVIDSLFPTNYSHFTPDRSVHVQRSGVVLLRPKSGTNILTPAALREVRLVNEAIVNAKVEHPGTKRGSTPDTFTFRDVCPKWQSECFAASCAHVSEFNIDQGKLKYPITFGEDRKVYFFAGCLGNPVFRLNSTNVVLSSPAIRLPYFLDDHDLISSIKAQAWEQRFWKIAEDLRARLNHTEMYFYSATSRDKEIQEVTTELGPTIIVSSVLLLLFTVLCGLTTDCAVTKPWIGLLALVSTGLGILSGMGLGSSLGIPFSPTCVPVPFLCLGLGLDGAFVLLGAWRATDDEKSVPKRMARTYESAGVALCITTVTDVLTFAIGITIPHGTVRLFCIWMAHTNSCARICCIGCGESTKTDSAQYVGISERIFRRIYAPLLNRKSFKGLVVFLYILYAFVACIGISKLEMNIDELRGLQQTSPTILFRQFNLQDFQYNIRVQFIDADPVFGQDVAWKNGDIVASRIFLQMVNVTSVQILSKTIEHLNQVFEEFPELDIHAYHPEFRMHELSVMLPEATREGVFMAIGAMTLVAFLLIPNMSGIFVVTCSILSVQMGVVGYMTLWGVHYDLYSMVMLIMTIGFSVDFCAHTAYAFYSQKPTTDPVERLGIGLTHVGLPILQGTTSTVIAVVGLLLTGIHVHVMFFKVVFLIMTIGALHAILFLPVCMLIFETVPWKAVCCADSSVEAPAADADDLCEPPDARHAFLQRIPPPPYPDLGSASKKLDEESCSASPS</sequence>
<feature type="region of interest" description="Disordered" evidence="7">
    <location>
        <begin position="778"/>
        <end position="808"/>
    </location>
</feature>
<keyword evidence="6" id="KW-0325">Glycoprotein</keyword>
<comment type="subcellular location">
    <subcellularLocation>
        <location evidence="1">Membrane</location>
        <topology evidence="1">Multi-pass membrane protein</topology>
    </subcellularLocation>
</comment>
<feature type="transmembrane region" description="Helical" evidence="8">
    <location>
        <begin position="309"/>
        <end position="329"/>
    </location>
</feature>
<feature type="transmembrane region" description="Helical" evidence="8">
    <location>
        <begin position="383"/>
        <end position="403"/>
    </location>
</feature>
<keyword evidence="11" id="KW-1185">Reference proteome</keyword>
<feature type="domain" description="SSD" evidence="9">
    <location>
        <begin position="281"/>
        <end position="416"/>
    </location>
</feature>
<feature type="transmembrane region" description="Helical" evidence="8">
    <location>
        <begin position="721"/>
        <end position="744"/>
    </location>
</feature>
<evidence type="ECO:0000256" key="8">
    <source>
        <dbReference type="SAM" id="Phobius"/>
    </source>
</evidence>
<feature type="transmembrane region" description="Helical" evidence="8">
    <location>
        <begin position="645"/>
        <end position="669"/>
    </location>
</feature>
<dbReference type="PANTHER" id="PTHR10796">
    <property type="entry name" value="PATCHED-RELATED"/>
    <property type="match status" value="1"/>
</dbReference>
<dbReference type="InterPro" id="IPR000731">
    <property type="entry name" value="SSD"/>
</dbReference>
<dbReference type="AlphaFoldDB" id="A0A7R9BDG9"/>
<protein>
    <recommendedName>
        <fullName evidence="9">SSD domain-containing protein</fullName>
    </recommendedName>
</protein>
<evidence type="ECO:0000256" key="4">
    <source>
        <dbReference type="ARBA" id="ARBA00022989"/>
    </source>
</evidence>
<dbReference type="InterPro" id="IPR051697">
    <property type="entry name" value="Patched_domain-protein"/>
</dbReference>
<dbReference type="OrthoDB" id="6510177at2759"/>
<feature type="transmembrane region" description="Helical" evidence="8">
    <location>
        <begin position="37"/>
        <end position="57"/>
    </location>
</feature>
<organism evidence="10">
    <name type="scientific">Notodromas monacha</name>
    <dbReference type="NCBI Taxonomy" id="399045"/>
    <lineage>
        <taxon>Eukaryota</taxon>
        <taxon>Metazoa</taxon>
        <taxon>Ecdysozoa</taxon>
        <taxon>Arthropoda</taxon>
        <taxon>Crustacea</taxon>
        <taxon>Oligostraca</taxon>
        <taxon>Ostracoda</taxon>
        <taxon>Podocopa</taxon>
        <taxon>Podocopida</taxon>
        <taxon>Cypridocopina</taxon>
        <taxon>Cypridoidea</taxon>
        <taxon>Cyprididae</taxon>
        <taxon>Notodromas</taxon>
    </lineage>
</organism>
<evidence type="ECO:0000256" key="5">
    <source>
        <dbReference type="ARBA" id="ARBA00023136"/>
    </source>
</evidence>
<dbReference type="Pfam" id="PF02460">
    <property type="entry name" value="Patched"/>
    <property type="match status" value="1"/>
</dbReference>
<dbReference type="InterPro" id="IPR003392">
    <property type="entry name" value="PTHD_SSD"/>
</dbReference>